<feature type="signal peptide" evidence="1">
    <location>
        <begin position="1"/>
        <end position="25"/>
    </location>
</feature>
<feature type="chain" id="PRO_5036273781" evidence="1">
    <location>
        <begin position="26"/>
        <end position="171"/>
    </location>
</feature>
<dbReference type="EMBL" id="CAJNOK010021542">
    <property type="protein sequence ID" value="CAF1333881.1"/>
    <property type="molecule type" value="Genomic_DNA"/>
</dbReference>
<protein>
    <submittedName>
        <fullName evidence="3">Uncharacterized protein</fullName>
    </submittedName>
</protein>
<dbReference type="Proteomes" id="UP000677228">
    <property type="component" value="Unassembled WGS sequence"/>
</dbReference>
<sequence>LSTIIMVVGVSFVLLLIVLCRLTHTDDNHERLLLNICFDWSCKTTAYLQMSPSFQSDIYDYDVVIPKIYTFYTYNVSMLVQFYVAMNASFQENIVSKCLVFNRLDEVLYTSELAYSSNEMMALAPILWQSAAYSPPDDTNTFTIHLRVYQFKPHDNPKTSALYRIRFHRNG</sequence>
<reference evidence="3" key="1">
    <citation type="submission" date="2021-02" db="EMBL/GenBank/DDBJ databases">
        <authorList>
            <person name="Nowell W R."/>
        </authorList>
    </citation>
    <scope>NUCLEOTIDE SEQUENCE</scope>
</reference>
<dbReference type="EMBL" id="CAJOBA010043170">
    <property type="protein sequence ID" value="CAF4145258.1"/>
    <property type="molecule type" value="Genomic_DNA"/>
</dbReference>
<evidence type="ECO:0000313" key="4">
    <source>
        <dbReference type="Proteomes" id="UP000682733"/>
    </source>
</evidence>
<evidence type="ECO:0000313" key="2">
    <source>
        <dbReference type="EMBL" id="CAF1333881.1"/>
    </source>
</evidence>
<proteinExistence type="predicted"/>
<evidence type="ECO:0000313" key="3">
    <source>
        <dbReference type="EMBL" id="CAF4145258.1"/>
    </source>
</evidence>
<keyword evidence="1" id="KW-0732">Signal</keyword>
<comment type="caution">
    <text evidence="3">The sequence shown here is derived from an EMBL/GenBank/DDBJ whole genome shotgun (WGS) entry which is preliminary data.</text>
</comment>
<dbReference type="AlphaFoldDB" id="A0A8S2R4U8"/>
<feature type="non-terminal residue" evidence="3">
    <location>
        <position position="1"/>
    </location>
</feature>
<gene>
    <name evidence="2" type="ORF">OVA965_LOCUS30016</name>
    <name evidence="3" type="ORF">TMI583_LOCUS30813</name>
</gene>
<organism evidence="3 4">
    <name type="scientific">Didymodactylos carnosus</name>
    <dbReference type="NCBI Taxonomy" id="1234261"/>
    <lineage>
        <taxon>Eukaryota</taxon>
        <taxon>Metazoa</taxon>
        <taxon>Spiralia</taxon>
        <taxon>Gnathifera</taxon>
        <taxon>Rotifera</taxon>
        <taxon>Eurotatoria</taxon>
        <taxon>Bdelloidea</taxon>
        <taxon>Philodinida</taxon>
        <taxon>Philodinidae</taxon>
        <taxon>Didymodactylos</taxon>
    </lineage>
</organism>
<evidence type="ECO:0000256" key="1">
    <source>
        <dbReference type="SAM" id="SignalP"/>
    </source>
</evidence>
<accession>A0A8S2R4U8</accession>
<name>A0A8S2R4U8_9BILA</name>
<dbReference type="Proteomes" id="UP000682733">
    <property type="component" value="Unassembled WGS sequence"/>
</dbReference>